<sequence length="115" mass="13141">MSKLSEFLKQGRLKLNYTQEYVAEKLGVSSSSVSRWEKGEVQPSIARLERYVEFLGFSSSIAYAILASEEIEEPRPIAEIKLEVYSKEAYDAIMKVVGDFGVDVTIESKRLRKWI</sequence>
<gene>
    <name evidence="3" type="ORF">HQ35_04215</name>
</gene>
<accession>A0A0A2EVP7</accession>
<name>A0A0A2EVP7_PORCN</name>
<evidence type="ECO:0000313" key="4">
    <source>
        <dbReference type="Proteomes" id="UP000030125"/>
    </source>
</evidence>
<dbReference type="SMART" id="SM00530">
    <property type="entry name" value="HTH_XRE"/>
    <property type="match status" value="1"/>
</dbReference>
<dbReference type="InterPro" id="IPR010982">
    <property type="entry name" value="Lambda_DNA-bd_dom_sf"/>
</dbReference>
<dbReference type="InterPro" id="IPR001387">
    <property type="entry name" value="Cro/C1-type_HTH"/>
</dbReference>
<proteinExistence type="predicted"/>
<dbReference type="PROSITE" id="PS50943">
    <property type="entry name" value="HTH_CROC1"/>
    <property type="match status" value="1"/>
</dbReference>
<evidence type="ECO:0000259" key="2">
    <source>
        <dbReference type="PROSITE" id="PS50943"/>
    </source>
</evidence>
<keyword evidence="1" id="KW-0238">DNA-binding</keyword>
<keyword evidence="4" id="KW-1185">Reference proteome</keyword>
<dbReference type="SUPFAM" id="SSF47413">
    <property type="entry name" value="lambda repressor-like DNA-binding domains"/>
    <property type="match status" value="1"/>
</dbReference>
<dbReference type="RefSeq" id="WP_036790690.1">
    <property type="nucleotide sequence ID" value="NZ_JQJD01000025.1"/>
</dbReference>
<dbReference type="EMBL" id="JQJD01000025">
    <property type="protein sequence ID" value="KGN81585.1"/>
    <property type="molecule type" value="Genomic_DNA"/>
</dbReference>
<evidence type="ECO:0000313" key="3">
    <source>
        <dbReference type="EMBL" id="KGN81585.1"/>
    </source>
</evidence>
<dbReference type="PANTHER" id="PTHR46558:SF15">
    <property type="entry name" value="HELIX-TURN-HELIX DOMAIN PROTEIN"/>
    <property type="match status" value="1"/>
</dbReference>
<protein>
    <recommendedName>
        <fullName evidence="2">HTH cro/C1-type domain-containing protein</fullName>
    </recommendedName>
</protein>
<dbReference type="AlphaFoldDB" id="A0A0A2EVP7"/>
<dbReference type="CDD" id="cd00093">
    <property type="entry name" value="HTH_XRE"/>
    <property type="match status" value="1"/>
</dbReference>
<reference evidence="3 4" key="1">
    <citation type="submission" date="2014-08" db="EMBL/GenBank/DDBJ databases">
        <title>Porphyromonas cangingivalis strain:COT-109_OH1386 Genome sequencing.</title>
        <authorList>
            <person name="Wallis C."/>
            <person name="Deusch O."/>
            <person name="O'Flynn C."/>
            <person name="Davis I."/>
            <person name="Jospin G."/>
            <person name="Darling A.E."/>
            <person name="Coil D.A."/>
            <person name="Alexiev A."/>
            <person name="Horsfall A."/>
            <person name="Kirkwood N."/>
            <person name="Harris S."/>
            <person name="Eisen J.A."/>
        </authorList>
    </citation>
    <scope>NUCLEOTIDE SEQUENCE [LARGE SCALE GENOMIC DNA]</scope>
    <source>
        <strain evidence="4">COT-109 OH1386</strain>
    </source>
</reference>
<organism evidence="3 4">
    <name type="scientific">Porphyromonas cangingivalis</name>
    <dbReference type="NCBI Taxonomy" id="36874"/>
    <lineage>
        <taxon>Bacteria</taxon>
        <taxon>Pseudomonadati</taxon>
        <taxon>Bacteroidota</taxon>
        <taxon>Bacteroidia</taxon>
        <taxon>Bacteroidales</taxon>
        <taxon>Porphyromonadaceae</taxon>
        <taxon>Porphyromonas</taxon>
    </lineage>
</organism>
<dbReference type="Pfam" id="PF01381">
    <property type="entry name" value="HTH_3"/>
    <property type="match status" value="1"/>
</dbReference>
<evidence type="ECO:0000256" key="1">
    <source>
        <dbReference type="ARBA" id="ARBA00023125"/>
    </source>
</evidence>
<feature type="domain" description="HTH cro/C1-type" evidence="2">
    <location>
        <begin position="8"/>
        <end position="62"/>
    </location>
</feature>
<dbReference type="Gene3D" id="1.10.260.40">
    <property type="entry name" value="lambda repressor-like DNA-binding domains"/>
    <property type="match status" value="1"/>
</dbReference>
<dbReference type="OrthoDB" id="9812495at2"/>
<dbReference type="Proteomes" id="UP000030125">
    <property type="component" value="Unassembled WGS sequence"/>
</dbReference>
<dbReference type="PANTHER" id="PTHR46558">
    <property type="entry name" value="TRACRIPTIONAL REGULATORY PROTEIN-RELATED-RELATED"/>
    <property type="match status" value="1"/>
</dbReference>
<comment type="caution">
    <text evidence="3">The sequence shown here is derived from an EMBL/GenBank/DDBJ whole genome shotgun (WGS) entry which is preliminary data.</text>
</comment>
<dbReference type="GO" id="GO:0003677">
    <property type="term" value="F:DNA binding"/>
    <property type="evidence" value="ECO:0007669"/>
    <property type="project" value="UniProtKB-KW"/>
</dbReference>